<dbReference type="PANTHER" id="PTHR10509:SF14">
    <property type="entry name" value="CAFFEOYL-COA O-METHYLTRANSFERASE 3-RELATED"/>
    <property type="match status" value="1"/>
</dbReference>
<evidence type="ECO:0000256" key="1">
    <source>
        <dbReference type="ARBA" id="ARBA00022603"/>
    </source>
</evidence>
<gene>
    <name evidence="4" type="ORF">MBSD_1987</name>
    <name evidence="5" type="ORF">MBSD_n2061</name>
</gene>
<evidence type="ECO:0000313" key="4">
    <source>
        <dbReference type="EMBL" id="GAN45438.1"/>
    </source>
</evidence>
<evidence type="ECO:0000256" key="2">
    <source>
        <dbReference type="ARBA" id="ARBA00022679"/>
    </source>
</evidence>
<dbReference type="Proteomes" id="UP000253740">
    <property type="component" value="Unassembled WGS sequence"/>
</dbReference>
<keyword evidence="2 5" id="KW-0808">Transferase</keyword>
<dbReference type="Gene3D" id="3.40.50.150">
    <property type="entry name" value="Vaccinia Virus protein VP39"/>
    <property type="match status" value="1"/>
</dbReference>
<dbReference type="GO" id="GO:0032259">
    <property type="term" value="P:methylation"/>
    <property type="evidence" value="ECO:0007669"/>
    <property type="project" value="UniProtKB-KW"/>
</dbReference>
<reference evidence="4" key="1">
    <citation type="submission" date="2015-03" db="EMBL/GenBank/DDBJ databases">
        <title>Draft genome sequence of Mizugakiibacter sediminis skMP5.</title>
        <authorList>
            <person name="Watanabe T."/>
            <person name="Kojima H."/>
            <person name="Fukui M."/>
        </authorList>
    </citation>
    <scope>NUCLEOTIDE SEQUENCE</scope>
    <source>
        <strain evidence="4">SkMP5</strain>
    </source>
</reference>
<dbReference type="GO" id="GO:0008757">
    <property type="term" value="F:S-adenosylmethionine-dependent methyltransferase activity"/>
    <property type="evidence" value="ECO:0007669"/>
    <property type="project" value="TreeGrafter"/>
</dbReference>
<dbReference type="InterPro" id="IPR002935">
    <property type="entry name" value="SAM_O-MeTrfase"/>
</dbReference>
<dbReference type="EMBL" id="DF970229">
    <property type="protein sequence ID" value="GAP66746.1"/>
    <property type="molecule type" value="Genomic_DNA"/>
</dbReference>
<dbReference type="InterPro" id="IPR029063">
    <property type="entry name" value="SAM-dependent_MTases_sf"/>
</dbReference>
<evidence type="ECO:0000313" key="5">
    <source>
        <dbReference type="EMBL" id="GAP66746.1"/>
    </source>
</evidence>
<dbReference type="OrthoDB" id="9799672at2"/>
<name>A0A0K8QPY0_9GAMM</name>
<dbReference type="PROSITE" id="PS51682">
    <property type="entry name" value="SAM_OMT_I"/>
    <property type="match status" value="1"/>
</dbReference>
<sequence>MSRRLPLTDALEQYVRQHTRESDVQRRLREETAKLPQAGMQIGPDQAACFAVLVRATGARRALEIGTFTGYSALAVAQALPADGRLVCCDISREWTDIARRYWQEAGVAGRIELRLGPAQRTLDALLREGHAGGFDFAFIDADKTGYDGYYERCLELLRPNGLLAIDNVLWSGAVADPARQDEDTVALRALNAKIRDDARVEPAMLTIGDGVTLLCKR</sequence>
<dbReference type="GO" id="GO:0008171">
    <property type="term" value="F:O-methyltransferase activity"/>
    <property type="evidence" value="ECO:0007669"/>
    <property type="project" value="InterPro"/>
</dbReference>
<evidence type="ECO:0000313" key="6">
    <source>
        <dbReference type="Proteomes" id="UP000253740"/>
    </source>
</evidence>
<dbReference type="AlphaFoldDB" id="A0A0K8QPY0"/>
<dbReference type="EMBL" id="DF952381">
    <property type="protein sequence ID" value="GAN45438.1"/>
    <property type="molecule type" value="Genomic_DNA"/>
</dbReference>
<proteinExistence type="predicted"/>
<accession>A0A0K8QPY0</accession>
<dbReference type="PANTHER" id="PTHR10509">
    <property type="entry name" value="O-METHYLTRANSFERASE-RELATED"/>
    <property type="match status" value="1"/>
</dbReference>
<dbReference type="RefSeq" id="WP_062537337.1">
    <property type="nucleotide sequence ID" value="NZ_DF970229.1"/>
</dbReference>
<protein>
    <submittedName>
        <fullName evidence="5">O-methyltransferase</fullName>
    </submittedName>
    <submittedName>
        <fullName evidence="4">SAM-dependent methyltransferase</fullName>
    </submittedName>
</protein>
<dbReference type="InterPro" id="IPR050362">
    <property type="entry name" value="Cation-dep_OMT"/>
</dbReference>
<dbReference type="Pfam" id="PF01596">
    <property type="entry name" value="Methyltransf_3"/>
    <property type="match status" value="1"/>
</dbReference>
<dbReference type="SUPFAM" id="SSF53335">
    <property type="entry name" value="S-adenosyl-L-methionine-dependent methyltransferases"/>
    <property type="match status" value="1"/>
</dbReference>
<keyword evidence="6" id="KW-1185">Reference proteome</keyword>
<dbReference type="CDD" id="cd02440">
    <property type="entry name" value="AdoMet_MTases"/>
    <property type="match status" value="1"/>
</dbReference>
<dbReference type="HOGENOM" id="CLU_067676_5_1_6"/>
<organism evidence="5">
    <name type="scientific">Mizugakiibacter sediminis</name>
    <dbReference type="NCBI Taxonomy" id="1475481"/>
    <lineage>
        <taxon>Bacteria</taxon>
        <taxon>Pseudomonadati</taxon>
        <taxon>Pseudomonadota</taxon>
        <taxon>Gammaproteobacteria</taxon>
        <taxon>Lysobacterales</taxon>
        <taxon>Rhodanobacteraceae</taxon>
        <taxon>Mizugakiibacter</taxon>
    </lineage>
</organism>
<evidence type="ECO:0000256" key="3">
    <source>
        <dbReference type="ARBA" id="ARBA00022691"/>
    </source>
</evidence>
<dbReference type="STRING" id="1475481.GCA_000953855_02103"/>
<keyword evidence="3" id="KW-0949">S-adenosyl-L-methionine</keyword>
<reference evidence="5" key="2">
    <citation type="submission" date="2015-08" db="EMBL/GenBank/DDBJ databases">
        <title>Complete DNA Sequence of Pseudomonas syringae pv. actinidiae, the Causal Agent of Kiwifruit Canker Disease.</title>
        <authorList>
            <person name="Rikkerink E.H.A."/>
            <person name="Fineran P.C."/>
        </authorList>
    </citation>
    <scope>NUCLEOTIDE SEQUENCE</scope>
    <source>
        <strain evidence="5">SkMP5</strain>
    </source>
</reference>
<keyword evidence="1 5" id="KW-0489">Methyltransferase</keyword>